<dbReference type="PANTHER" id="PTHR22883:SF23">
    <property type="entry name" value="PALMITOYLTRANSFERASE ZDHHC6"/>
    <property type="match status" value="1"/>
</dbReference>
<gene>
    <name evidence="14" type="ORF">PFICI_12781</name>
</gene>
<evidence type="ECO:0000256" key="3">
    <source>
        <dbReference type="ARBA" id="ARBA00022692"/>
    </source>
</evidence>
<dbReference type="InParanoid" id="W3WRS5"/>
<dbReference type="GO" id="GO:0006612">
    <property type="term" value="P:protein targeting to membrane"/>
    <property type="evidence" value="ECO:0007669"/>
    <property type="project" value="TreeGrafter"/>
</dbReference>
<evidence type="ECO:0000256" key="6">
    <source>
        <dbReference type="ARBA" id="ARBA00023139"/>
    </source>
</evidence>
<keyword evidence="6" id="KW-0564">Palmitate</keyword>
<dbReference type="GeneID" id="19277794"/>
<evidence type="ECO:0000313" key="14">
    <source>
        <dbReference type="EMBL" id="ETS75837.1"/>
    </source>
</evidence>
<dbReference type="InterPro" id="IPR001594">
    <property type="entry name" value="Palmitoyltrfase_DHHC"/>
</dbReference>
<dbReference type="KEGG" id="pfy:PFICI_12781"/>
<evidence type="ECO:0000256" key="2">
    <source>
        <dbReference type="ARBA" id="ARBA00022679"/>
    </source>
</evidence>
<organism evidence="14 15">
    <name type="scientific">Pestalotiopsis fici (strain W106-1 / CGMCC3.15140)</name>
    <dbReference type="NCBI Taxonomy" id="1229662"/>
    <lineage>
        <taxon>Eukaryota</taxon>
        <taxon>Fungi</taxon>
        <taxon>Dikarya</taxon>
        <taxon>Ascomycota</taxon>
        <taxon>Pezizomycotina</taxon>
        <taxon>Sordariomycetes</taxon>
        <taxon>Xylariomycetidae</taxon>
        <taxon>Amphisphaeriales</taxon>
        <taxon>Sporocadaceae</taxon>
        <taxon>Pestalotiopsis</taxon>
    </lineage>
</organism>
<evidence type="ECO:0000256" key="8">
    <source>
        <dbReference type="ARBA" id="ARBA00023315"/>
    </source>
</evidence>
<dbReference type="GO" id="GO:0016020">
    <property type="term" value="C:membrane"/>
    <property type="evidence" value="ECO:0007669"/>
    <property type="project" value="UniProtKB-SubCell"/>
</dbReference>
<dbReference type="RefSeq" id="XP_007839553.1">
    <property type="nucleotide sequence ID" value="XM_007841362.1"/>
</dbReference>
<feature type="compositionally biased region" description="Basic and acidic residues" evidence="12">
    <location>
        <begin position="363"/>
        <end position="373"/>
    </location>
</feature>
<dbReference type="Pfam" id="PF01529">
    <property type="entry name" value="DHHC"/>
    <property type="match status" value="1"/>
</dbReference>
<dbReference type="eggNOG" id="ENOG502T7I5">
    <property type="taxonomic scope" value="Eukaryota"/>
</dbReference>
<evidence type="ECO:0000256" key="4">
    <source>
        <dbReference type="ARBA" id="ARBA00022989"/>
    </source>
</evidence>
<feature type="transmembrane region" description="Helical" evidence="11">
    <location>
        <begin position="24"/>
        <end position="47"/>
    </location>
</feature>
<feature type="region of interest" description="Disordered" evidence="12">
    <location>
        <begin position="350"/>
        <end position="379"/>
    </location>
</feature>
<evidence type="ECO:0000256" key="11">
    <source>
        <dbReference type="RuleBase" id="RU079119"/>
    </source>
</evidence>
<reference evidence="15" key="1">
    <citation type="journal article" date="2015" name="BMC Genomics">
        <title>Genomic and transcriptomic analysis of the endophytic fungus Pestalotiopsis fici reveals its lifestyle and high potential for synthesis of natural products.</title>
        <authorList>
            <person name="Wang X."/>
            <person name="Zhang X."/>
            <person name="Liu L."/>
            <person name="Xiang M."/>
            <person name="Wang W."/>
            <person name="Sun X."/>
            <person name="Che Y."/>
            <person name="Guo L."/>
            <person name="Liu G."/>
            <person name="Guo L."/>
            <person name="Wang C."/>
            <person name="Yin W.B."/>
            <person name="Stadler M."/>
            <person name="Zhang X."/>
            <person name="Liu X."/>
        </authorList>
    </citation>
    <scope>NUCLEOTIDE SEQUENCE [LARGE SCALE GENOMIC DNA]</scope>
    <source>
        <strain evidence="15">W106-1 / CGMCC3.15140</strain>
    </source>
</reference>
<protein>
    <recommendedName>
        <fullName evidence="11">Palmitoyltransferase</fullName>
        <ecNumber evidence="11">2.3.1.225</ecNumber>
    </recommendedName>
</protein>
<comment type="subcellular location">
    <subcellularLocation>
        <location evidence="1">Membrane</location>
        <topology evidence="1">Multi-pass membrane protein</topology>
    </subcellularLocation>
</comment>
<dbReference type="Proteomes" id="UP000030651">
    <property type="component" value="Unassembled WGS sequence"/>
</dbReference>
<feature type="domain" description="Palmitoyltransferase DHHC" evidence="13">
    <location>
        <begin position="127"/>
        <end position="212"/>
    </location>
</feature>
<dbReference type="EMBL" id="KI912118">
    <property type="protein sequence ID" value="ETS75837.1"/>
    <property type="molecule type" value="Genomic_DNA"/>
</dbReference>
<accession>W3WRS5</accession>
<evidence type="ECO:0000313" key="15">
    <source>
        <dbReference type="Proteomes" id="UP000030651"/>
    </source>
</evidence>
<keyword evidence="4 11" id="KW-1133">Transmembrane helix</keyword>
<dbReference type="GO" id="GO:0005783">
    <property type="term" value="C:endoplasmic reticulum"/>
    <property type="evidence" value="ECO:0007669"/>
    <property type="project" value="TreeGrafter"/>
</dbReference>
<dbReference type="GO" id="GO:0005794">
    <property type="term" value="C:Golgi apparatus"/>
    <property type="evidence" value="ECO:0007669"/>
    <property type="project" value="TreeGrafter"/>
</dbReference>
<comment type="similarity">
    <text evidence="9">Belongs to the DHHC palmitoyltransferase family. PFA5 subfamily.</text>
</comment>
<keyword evidence="2 11" id="KW-0808">Transferase</keyword>
<evidence type="ECO:0000256" key="7">
    <source>
        <dbReference type="ARBA" id="ARBA00023288"/>
    </source>
</evidence>
<comment type="catalytic activity">
    <reaction evidence="10 11">
        <text>L-cysteinyl-[protein] + hexadecanoyl-CoA = S-hexadecanoyl-L-cysteinyl-[protein] + CoA</text>
        <dbReference type="Rhea" id="RHEA:36683"/>
        <dbReference type="Rhea" id="RHEA-COMP:10131"/>
        <dbReference type="Rhea" id="RHEA-COMP:11032"/>
        <dbReference type="ChEBI" id="CHEBI:29950"/>
        <dbReference type="ChEBI" id="CHEBI:57287"/>
        <dbReference type="ChEBI" id="CHEBI:57379"/>
        <dbReference type="ChEBI" id="CHEBI:74151"/>
        <dbReference type="EC" id="2.3.1.225"/>
    </reaction>
</comment>
<sequence length="379" mass="44129">MAAFVSCQKFWNELVRLFGTLGPLWLVLYLGTSVYAVFYRYCFLVLLQVPEQGLFDTPVAAYPGAAYAIFAVHGFLKLNWFGSWVMGLVITFFCDRDYEPPIKAQVIMQGGRGFRPETTSRWEPNRRPRTCPRCDRKCADRVYHDNTTHRCLPIFDHFCPWVQISVYSRTMKAYLYLLLFLPLDILSTLTVLVMALCSYTSQGITPFVVSGSFALIALAVGVSLWGPRQWWHLAFNNEVHFEHRGKPRAPQLLAFKDTQGGRHVMRLKDFRGNPWDKGYMGNLRQVLGSSWWMWLIFWWQPERVAKYGRYEPGIDLPYSDKVWEMRHEVLRQRLDAAEFWSGLATTPVARRMHSRSAEQSSSTHEEGRSEPRRRMNRTS</sequence>
<dbReference type="STRING" id="1229662.W3WRS5"/>
<keyword evidence="5 11" id="KW-0472">Membrane</keyword>
<dbReference type="OrthoDB" id="5226086at2759"/>
<keyword evidence="8 11" id="KW-0012">Acyltransferase</keyword>
<feature type="transmembrane region" description="Helical" evidence="11">
    <location>
        <begin position="204"/>
        <end position="225"/>
    </location>
</feature>
<dbReference type="PROSITE" id="PS50216">
    <property type="entry name" value="DHHC"/>
    <property type="match status" value="1"/>
</dbReference>
<dbReference type="OMA" id="WWQPERV"/>
<keyword evidence="3 11" id="KW-0812">Transmembrane</keyword>
<keyword evidence="15" id="KW-1185">Reference proteome</keyword>
<dbReference type="AlphaFoldDB" id="W3WRS5"/>
<evidence type="ECO:0000256" key="10">
    <source>
        <dbReference type="ARBA" id="ARBA00048048"/>
    </source>
</evidence>
<dbReference type="PANTHER" id="PTHR22883">
    <property type="entry name" value="ZINC FINGER DHHC DOMAIN CONTAINING PROTEIN"/>
    <property type="match status" value="1"/>
</dbReference>
<evidence type="ECO:0000256" key="9">
    <source>
        <dbReference type="ARBA" id="ARBA00038298"/>
    </source>
</evidence>
<feature type="transmembrane region" description="Helical" evidence="11">
    <location>
        <begin position="173"/>
        <end position="197"/>
    </location>
</feature>
<dbReference type="InterPro" id="IPR039859">
    <property type="entry name" value="PFA4/ZDH16/20/ERF2-like"/>
</dbReference>
<evidence type="ECO:0000256" key="12">
    <source>
        <dbReference type="SAM" id="MobiDB-lite"/>
    </source>
</evidence>
<feature type="transmembrane region" description="Helical" evidence="11">
    <location>
        <begin position="59"/>
        <end position="76"/>
    </location>
</feature>
<dbReference type="EC" id="2.3.1.225" evidence="11"/>
<dbReference type="GO" id="GO:0019706">
    <property type="term" value="F:protein-cysteine S-palmitoyltransferase activity"/>
    <property type="evidence" value="ECO:0007669"/>
    <property type="project" value="UniProtKB-EC"/>
</dbReference>
<dbReference type="HOGENOM" id="CLU_667363_0_0_1"/>
<comment type="domain">
    <text evidence="11">The DHHC domain is required for palmitoyltransferase activity.</text>
</comment>
<proteinExistence type="inferred from homology"/>
<evidence type="ECO:0000256" key="1">
    <source>
        <dbReference type="ARBA" id="ARBA00004141"/>
    </source>
</evidence>
<keyword evidence="7" id="KW-0449">Lipoprotein</keyword>
<evidence type="ECO:0000256" key="5">
    <source>
        <dbReference type="ARBA" id="ARBA00023136"/>
    </source>
</evidence>
<name>W3WRS5_PESFW</name>
<evidence type="ECO:0000259" key="13">
    <source>
        <dbReference type="Pfam" id="PF01529"/>
    </source>
</evidence>